<dbReference type="PROSITE" id="PS50089">
    <property type="entry name" value="ZF_RING_2"/>
    <property type="match status" value="1"/>
</dbReference>
<dbReference type="PROSITE" id="PS00518">
    <property type="entry name" value="ZF_RING_1"/>
    <property type="match status" value="1"/>
</dbReference>
<dbReference type="Pfam" id="PF14634">
    <property type="entry name" value="zf-RING_5"/>
    <property type="match status" value="1"/>
</dbReference>
<dbReference type="SMART" id="SM00184">
    <property type="entry name" value="RING"/>
    <property type="match status" value="1"/>
</dbReference>
<keyword evidence="1" id="KW-0479">Metal-binding</keyword>
<dbReference type="Proteomes" id="UP000694843">
    <property type="component" value="Unplaced"/>
</dbReference>
<dbReference type="RefSeq" id="XP_018017284.2">
    <property type="nucleotide sequence ID" value="XM_018161795.2"/>
</dbReference>
<evidence type="ECO:0000313" key="7">
    <source>
        <dbReference type="Proteomes" id="UP000694843"/>
    </source>
</evidence>
<dbReference type="OMA" id="VWARTTH"/>
<evidence type="ECO:0000313" key="8">
    <source>
        <dbReference type="RefSeq" id="XP_018017284.2"/>
    </source>
</evidence>
<dbReference type="PANTHER" id="PTHR25462:SF296">
    <property type="entry name" value="MEIOTIC P26, ISOFORM F"/>
    <property type="match status" value="1"/>
</dbReference>
<dbReference type="SUPFAM" id="SSF50891">
    <property type="entry name" value="Cyclophilin-like"/>
    <property type="match status" value="1"/>
</dbReference>
<dbReference type="InterPro" id="IPR001841">
    <property type="entry name" value="Znf_RING"/>
</dbReference>
<keyword evidence="7" id="KW-1185">Reference proteome</keyword>
<dbReference type="GO" id="GO:0008270">
    <property type="term" value="F:zinc ion binding"/>
    <property type="evidence" value="ECO:0007669"/>
    <property type="project" value="UniProtKB-KW"/>
</dbReference>
<feature type="domain" description="RING-type" evidence="6">
    <location>
        <begin position="74"/>
        <end position="116"/>
    </location>
</feature>
<reference evidence="8" key="1">
    <citation type="submission" date="2025-08" db="UniProtKB">
        <authorList>
            <consortium name="RefSeq"/>
        </authorList>
    </citation>
    <scope>IDENTIFICATION</scope>
    <source>
        <tissue evidence="8">Whole organism</tissue>
    </source>
</reference>
<keyword evidence="2 4" id="KW-0863">Zinc-finger</keyword>
<dbReference type="KEGG" id="hazt:108673908"/>
<feature type="region of interest" description="Disordered" evidence="5">
    <location>
        <begin position="302"/>
        <end position="321"/>
    </location>
</feature>
<dbReference type="Gene3D" id="3.30.40.10">
    <property type="entry name" value="Zinc/RING finger domain, C3HC4 (zinc finger)"/>
    <property type="match status" value="1"/>
</dbReference>
<dbReference type="GeneID" id="108673908"/>
<gene>
    <name evidence="8" type="primary">LOC108673908</name>
</gene>
<dbReference type="OrthoDB" id="654191at2759"/>
<evidence type="ECO:0000256" key="3">
    <source>
        <dbReference type="ARBA" id="ARBA00022833"/>
    </source>
</evidence>
<dbReference type="GO" id="GO:0005654">
    <property type="term" value="C:nucleoplasm"/>
    <property type="evidence" value="ECO:0007669"/>
    <property type="project" value="TreeGrafter"/>
</dbReference>
<accession>A0A8B7NU42</accession>
<feature type="compositionally biased region" description="Low complexity" evidence="5">
    <location>
        <begin position="46"/>
        <end position="62"/>
    </location>
</feature>
<dbReference type="AlphaFoldDB" id="A0A8B7NU42"/>
<evidence type="ECO:0000256" key="4">
    <source>
        <dbReference type="PROSITE-ProRule" id="PRU00175"/>
    </source>
</evidence>
<feature type="region of interest" description="Disordered" evidence="5">
    <location>
        <begin position="20"/>
        <end position="62"/>
    </location>
</feature>
<dbReference type="InterPro" id="IPR047153">
    <property type="entry name" value="TRIM45/56/19-like"/>
</dbReference>
<dbReference type="InterPro" id="IPR029000">
    <property type="entry name" value="Cyclophilin-like_dom_sf"/>
</dbReference>
<organism evidence="7 8">
    <name type="scientific">Hyalella azteca</name>
    <name type="common">Amphipod</name>
    <dbReference type="NCBI Taxonomy" id="294128"/>
    <lineage>
        <taxon>Eukaryota</taxon>
        <taxon>Metazoa</taxon>
        <taxon>Ecdysozoa</taxon>
        <taxon>Arthropoda</taxon>
        <taxon>Crustacea</taxon>
        <taxon>Multicrustacea</taxon>
        <taxon>Malacostraca</taxon>
        <taxon>Eumalacostraca</taxon>
        <taxon>Peracarida</taxon>
        <taxon>Amphipoda</taxon>
        <taxon>Senticaudata</taxon>
        <taxon>Talitrida</taxon>
        <taxon>Talitroidea</taxon>
        <taxon>Hyalellidae</taxon>
        <taxon>Hyalella</taxon>
    </lineage>
</organism>
<proteinExistence type="predicted"/>
<keyword evidence="3" id="KW-0862">Zinc</keyword>
<dbReference type="InterPro" id="IPR017907">
    <property type="entry name" value="Znf_RING_CS"/>
</dbReference>
<dbReference type="SUPFAM" id="SSF57845">
    <property type="entry name" value="B-box zinc-binding domain"/>
    <property type="match status" value="1"/>
</dbReference>
<name>A0A8B7NU42_HYAAZ</name>
<dbReference type="GO" id="GO:0061630">
    <property type="term" value="F:ubiquitin protein ligase activity"/>
    <property type="evidence" value="ECO:0007669"/>
    <property type="project" value="TreeGrafter"/>
</dbReference>
<dbReference type="InterPro" id="IPR013083">
    <property type="entry name" value="Znf_RING/FYVE/PHD"/>
</dbReference>
<dbReference type="Gene3D" id="2.40.100.10">
    <property type="entry name" value="Cyclophilin-like"/>
    <property type="match status" value="1"/>
</dbReference>
<evidence type="ECO:0000259" key="6">
    <source>
        <dbReference type="PROSITE" id="PS50089"/>
    </source>
</evidence>
<dbReference type="SUPFAM" id="SSF57850">
    <property type="entry name" value="RING/U-box"/>
    <property type="match status" value="1"/>
</dbReference>
<dbReference type="Gene3D" id="3.30.160.60">
    <property type="entry name" value="Classic Zinc Finger"/>
    <property type="match status" value="1"/>
</dbReference>
<evidence type="ECO:0000256" key="5">
    <source>
        <dbReference type="SAM" id="MobiDB-lite"/>
    </source>
</evidence>
<protein>
    <submittedName>
        <fullName evidence="8">Uncharacterized protein LOC108673908</fullName>
    </submittedName>
</protein>
<dbReference type="PANTHER" id="PTHR25462">
    <property type="entry name" value="BONUS, ISOFORM C-RELATED"/>
    <property type="match status" value="1"/>
</dbReference>
<evidence type="ECO:0000256" key="2">
    <source>
        <dbReference type="ARBA" id="ARBA00022771"/>
    </source>
</evidence>
<evidence type="ECO:0000256" key="1">
    <source>
        <dbReference type="ARBA" id="ARBA00022723"/>
    </source>
</evidence>
<sequence>MAEMSNKFSFKDRHATEFMRVPQTSADVPVRHPGASAPDDRRLAEAASASSTGTTPSGTMSPALVSSVKDASMCPGCAEEYDGALKRPLLLPGCGHSLCSACAKLRARDLHCPVCRRSYVGLPADALPFNIALEQLLADRRDELTLQRIIQEETGVRGGAASSCHHHGLRQSFWCRTCEEPACGECLFDDHPAPGHDLAKMNDVTAEVREEALIMAKACQENATEIFSNILMEFVALLGNFHKAGRLLTSSRKLLSAAESANDFFAATSLYKVIQRTNSQLVEMHLECHPVEDGAGEEFGADGETGEHNETLPAVSPRNRMSKSLQTSTAAEETFVYAMHTDGRLAKVQTEAHGLHVYSLQTQRTAGYSVAVRLGLLLEIAEREAPQAFLDLATEDGPLGRIYVSLRGGMRRTAQFLHLCVGTLGPSYKGTRVDGVGDAGAPGEYLRMGDYTRQGGQGGVGLIDGLEWGEGFIGPKKRGAVMGLGGEAGEKRFGALFGVCLREDLTQVFRCPFGEVVRGMDVLEKVAQAQPITGVYVADCGALIPLQ</sequence>